<protein>
    <recommendedName>
        <fullName evidence="11">Glycosyltransferase RgtA/B/C/D-like domain-containing protein</fullName>
    </recommendedName>
</protein>
<keyword evidence="3" id="KW-0328">Glycosyltransferase</keyword>
<feature type="transmembrane region" description="Helical" evidence="8">
    <location>
        <begin position="260"/>
        <end position="278"/>
    </location>
</feature>
<evidence type="ECO:0000256" key="8">
    <source>
        <dbReference type="SAM" id="Phobius"/>
    </source>
</evidence>
<dbReference type="InterPro" id="IPR050297">
    <property type="entry name" value="LipidA_mod_glycosyltrf_83"/>
</dbReference>
<feature type="transmembrane region" description="Helical" evidence="8">
    <location>
        <begin position="330"/>
        <end position="352"/>
    </location>
</feature>
<keyword evidence="4" id="KW-0808">Transferase</keyword>
<organism evidence="9 10">
    <name type="scientific">Candidatus Terrybacteria bacterium RIFCSPHIGHO2_01_FULL_43_35</name>
    <dbReference type="NCBI Taxonomy" id="1802361"/>
    <lineage>
        <taxon>Bacteria</taxon>
        <taxon>Candidatus Terryibacteriota</taxon>
    </lineage>
</organism>
<keyword evidence="2" id="KW-1003">Cell membrane</keyword>
<feature type="transmembrane region" description="Helical" evidence="8">
    <location>
        <begin position="148"/>
        <end position="167"/>
    </location>
</feature>
<evidence type="ECO:0008006" key="11">
    <source>
        <dbReference type="Google" id="ProtNLM"/>
    </source>
</evidence>
<sequence length="537" mass="60978">MDRKTALTLIIIVAIGAFFRFWHLNELPPGLYPDEAMNGVNAIHALNNADFEAFYPENNGREGLFINLQVLSVQIFGPTAWSLRATSAAIGTLTVLIFYFLLKEFLSFFKERLTKNNEAFSFFNNEYFVPTATFLLAVNSWHVHFSRIGFRAIMVSFLLSLALLFLLRGMRTKQIKNYILSGFWWGLGFYSYIGFRLSPILGLAVFIFDAVSWRVHRKTESFKTFFSHYIVLGIATVVTMIPLLGYLLSHPQDISSRSSGISVFASTNPILTFLESAAKTALMFNIAGDWNWRHNLAGAPQLTLLVSAVFLIGALILIKNTFLAFKEKNIAGAFPVVFIFGWLFVMLMPAMLTNEGLPHALRSIGAIPPVIILATIGLIWIWDFWRRNLKIKNVKLAAALLILALFAVGIENYNRYFVAWANDPNIRGAFRQDLVLISKFLNDQDENTLKYVVVNENATLLDNIPMPSATIRFLTNEDNTIRYLTSDRLDEIQTESGKKTIIVLTNKDDNELNNKIYDLFPNIQKNSDDFTYYQVNN</sequence>
<proteinExistence type="predicted"/>
<gene>
    <name evidence="9" type="ORF">A2828_03895</name>
</gene>
<dbReference type="Proteomes" id="UP000178869">
    <property type="component" value="Unassembled WGS sequence"/>
</dbReference>
<evidence type="ECO:0000256" key="6">
    <source>
        <dbReference type="ARBA" id="ARBA00022989"/>
    </source>
</evidence>
<dbReference type="PANTHER" id="PTHR33908">
    <property type="entry name" value="MANNOSYLTRANSFERASE YKCB-RELATED"/>
    <property type="match status" value="1"/>
</dbReference>
<dbReference type="GO" id="GO:0010041">
    <property type="term" value="P:response to iron(III) ion"/>
    <property type="evidence" value="ECO:0007669"/>
    <property type="project" value="TreeGrafter"/>
</dbReference>
<name>A0A1G2PFN5_9BACT</name>
<feature type="transmembrane region" description="Helical" evidence="8">
    <location>
        <begin position="298"/>
        <end position="318"/>
    </location>
</feature>
<keyword evidence="5 8" id="KW-0812">Transmembrane</keyword>
<accession>A0A1G2PFN5</accession>
<evidence type="ECO:0000256" key="3">
    <source>
        <dbReference type="ARBA" id="ARBA00022676"/>
    </source>
</evidence>
<feature type="transmembrane region" description="Helical" evidence="8">
    <location>
        <begin position="364"/>
        <end position="382"/>
    </location>
</feature>
<evidence type="ECO:0000256" key="7">
    <source>
        <dbReference type="ARBA" id="ARBA00023136"/>
    </source>
</evidence>
<evidence type="ECO:0000256" key="4">
    <source>
        <dbReference type="ARBA" id="ARBA00022679"/>
    </source>
</evidence>
<dbReference type="EMBL" id="MHSR01000008">
    <property type="protein sequence ID" value="OHA47083.1"/>
    <property type="molecule type" value="Genomic_DNA"/>
</dbReference>
<comment type="subcellular location">
    <subcellularLocation>
        <location evidence="1">Cell membrane</location>
        <topology evidence="1">Multi-pass membrane protein</topology>
    </subcellularLocation>
</comment>
<evidence type="ECO:0000313" key="9">
    <source>
        <dbReference type="EMBL" id="OHA47083.1"/>
    </source>
</evidence>
<dbReference type="PANTHER" id="PTHR33908:SF3">
    <property type="entry name" value="UNDECAPRENYL PHOSPHATE-ALPHA-4-AMINO-4-DEOXY-L-ARABINOSE ARABINOSYL TRANSFERASE"/>
    <property type="match status" value="1"/>
</dbReference>
<feature type="transmembrane region" description="Helical" evidence="8">
    <location>
        <begin position="81"/>
        <end position="102"/>
    </location>
</feature>
<evidence type="ECO:0000313" key="10">
    <source>
        <dbReference type="Proteomes" id="UP000178869"/>
    </source>
</evidence>
<reference evidence="9 10" key="1">
    <citation type="journal article" date="2016" name="Nat. Commun.">
        <title>Thousands of microbial genomes shed light on interconnected biogeochemical processes in an aquifer system.</title>
        <authorList>
            <person name="Anantharaman K."/>
            <person name="Brown C.T."/>
            <person name="Hug L.A."/>
            <person name="Sharon I."/>
            <person name="Castelle C.J."/>
            <person name="Probst A.J."/>
            <person name="Thomas B.C."/>
            <person name="Singh A."/>
            <person name="Wilkins M.J."/>
            <person name="Karaoz U."/>
            <person name="Brodie E.L."/>
            <person name="Williams K.H."/>
            <person name="Hubbard S.S."/>
            <person name="Banfield J.F."/>
        </authorList>
    </citation>
    <scope>NUCLEOTIDE SEQUENCE [LARGE SCALE GENOMIC DNA]</scope>
</reference>
<evidence type="ECO:0000256" key="1">
    <source>
        <dbReference type="ARBA" id="ARBA00004651"/>
    </source>
</evidence>
<feature type="transmembrane region" description="Helical" evidence="8">
    <location>
        <begin position="179"/>
        <end position="208"/>
    </location>
</feature>
<dbReference type="GO" id="GO:0016763">
    <property type="term" value="F:pentosyltransferase activity"/>
    <property type="evidence" value="ECO:0007669"/>
    <property type="project" value="TreeGrafter"/>
</dbReference>
<dbReference type="GO" id="GO:0005886">
    <property type="term" value="C:plasma membrane"/>
    <property type="evidence" value="ECO:0007669"/>
    <property type="project" value="UniProtKB-SubCell"/>
</dbReference>
<feature type="transmembrane region" description="Helical" evidence="8">
    <location>
        <begin position="7"/>
        <end position="24"/>
    </location>
</feature>
<feature type="transmembrane region" description="Helical" evidence="8">
    <location>
        <begin position="394"/>
        <end position="410"/>
    </location>
</feature>
<dbReference type="AlphaFoldDB" id="A0A1G2PFN5"/>
<keyword evidence="7 8" id="KW-0472">Membrane</keyword>
<feature type="transmembrane region" description="Helical" evidence="8">
    <location>
        <begin position="122"/>
        <end position="142"/>
    </location>
</feature>
<comment type="caution">
    <text evidence="9">The sequence shown here is derived from an EMBL/GenBank/DDBJ whole genome shotgun (WGS) entry which is preliminary data.</text>
</comment>
<keyword evidence="6 8" id="KW-1133">Transmembrane helix</keyword>
<feature type="transmembrane region" description="Helical" evidence="8">
    <location>
        <begin position="228"/>
        <end position="248"/>
    </location>
</feature>
<evidence type="ECO:0000256" key="2">
    <source>
        <dbReference type="ARBA" id="ARBA00022475"/>
    </source>
</evidence>
<dbReference type="GO" id="GO:0009103">
    <property type="term" value="P:lipopolysaccharide biosynthetic process"/>
    <property type="evidence" value="ECO:0007669"/>
    <property type="project" value="UniProtKB-ARBA"/>
</dbReference>
<evidence type="ECO:0000256" key="5">
    <source>
        <dbReference type="ARBA" id="ARBA00022692"/>
    </source>
</evidence>